<proteinExistence type="predicted"/>
<gene>
    <name evidence="2" type="ORF">CBF32_08170</name>
</gene>
<organism evidence="2 3">
    <name type="scientific">Vagococcus fluvialis</name>
    <dbReference type="NCBI Taxonomy" id="2738"/>
    <lineage>
        <taxon>Bacteria</taxon>
        <taxon>Bacillati</taxon>
        <taxon>Bacillota</taxon>
        <taxon>Bacilli</taxon>
        <taxon>Lactobacillales</taxon>
        <taxon>Enterococcaceae</taxon>
        <taxon>Vagococcus</taxon>
    </lineage>
</organism>
<sequence>MKKLILGFVLSSFLMVGTACSTNTEKTTSQSSTEQKQGELHLTLSLVEDEKEFATKEVTAKDSDTVLEILKANFDVKEDGGFVTSIDGKEQDPKANKYWMYYINDKEADKGASEMTVSDSDKIEWRLNEFK</sequence>
<reference evidence="2 3" key="1">
    <citation type="submission" date="2017-05" db="EMBL/GenBank/DDBJ databases">
        <title>Vagococcus spp. assemblies.</title>
        <authorList>
            <person name="Gulvik C.A."/>
        </authorList>
    </citation>
    <scope>NUCLEOTIDE SEQUENCE [LARGE SCALE GENOMIC DNA]</scope>
    <source>
        <strain evidence="2 3">NCFB 2497</strain>
    </source>
</reference>
<dbReference type="Pfam" id="PF14478">
    <property type="entry name" value="DUF4430"/>
    <property type="match status" value="1"/>
</dbReference>
<dbReference type="RefSeq" id="WP_114289834.1">
    <property type="nucleotide sequence ID" value="NZ_CP081459.1"/>
</dbReference>
<dbReference type="Gene3D" id="2.170.130.30">
    <property type="match status" value="1"/>
</dbReference>
<evidence type="ECO:0000313" key="3">
    <source>
        <dbReference type="Proteomes" id="UP000288197"/>
    </source>
</evidence>
<evidence type="ECO:0000259" key="1">
    <source>
        <dbReference type="Pfam" id="PF14478"/>
    </source>
</evidence>
<name>A0A369AY50_9ENTE</name>
<feature type="domain" description="Transcobalamin-like C-terminal" evidence="1">
    <location>
        <begin position="64"/>
        <end position="128"/>
    </location>
</feature>
<dbReference type="PROSITE" id="PS51257">
    <property type="entry name" value="PROKAR_LIPOPROTEIN"/>
    <property type="match status" value="1"/>
</dbReference>
<keyword evidence="3" id="KW-1185">Reference proteome</keyword>
<comment type="caution">
    <text evidence="2">The sequence shown here is derived from an EMBL/GenBank/DDBJ whole genome shotgun (WGS) entry which is preliminary data.</text>
</comment>
<dbReference type="EMBL" id="NGJX01000007">
    <property type="protein sequence ID" value="RSU01494.1"/>
    <property type="molecule type" value="Genomic_DNA"/>
</dbReference>
<dbReference type="GeneID" id="63146665"/>
<dbReference type="InterPro" id="IPR027954">
    <property type="entry name" value="Transcobalamin-like_C"/>
</dbReference>
<dbReference type="Proteomes" id="UP000288197">
    <property type="component" value="Unassembled WGS sequence"/>
</dbReference>
<dbReference type="AlphaFoldDB" id="A0A369AY50"/>
<accession>A0A369AY50</accession>
<evidence type="ECO:0000313" key="2">
    <source>
        <dbReference type="EMBL" id="RSU01494.1"/>
    </source>
</evidence>
<protein>
    <recommendedName>
        <fullName evidence="1">Transcobalamin-like C-terminal domain-containing protein</fullName>
    </recommendedName>
</protein>
<dbReference type="OrthoDB" id="2870483at2"/>